<evidence type="ECO:0000313" key="1">
    <source>
        <dbReference type="EMBL" id="MED6222491.1"/>
    </source>
</evidence>
<accession>A0ABU6ZKM5</accession>
<name>A0ABU6ZKM5_9FABA</name>
<proteinExistence type="predicted"/>
<evidence type="ECO:0000313" key="2">
    <source>
        <dbReference type="Proteomes" id="UP001341840"/>
    </source>
</evidence>
<keyword evidence="2" id="KW-1185">Reference proteome</keyword>
<organism evidence="1 2">
    <name type="scientific">Stylosanthes scabra</name>
    <dbReference type="NCBI Taxonomy" id="79078"/>
    <lineage>
        <taxon>Eukaryota</taxon>
        <taxon>Viridiplantae</taxon>
        <taxon>Streptophyta</taxon>
        <taxon>Embryophyta</taxon>
        <taxon>Tracheophyta</taxon>
        <taxon>Spermatophyta</taxon>
        <taxon>Magnoliopsida</taxon>
        <taxon>eudicotyledons</taxon>
        <taxon>Gunneridae</taxon>
        <taxon>Pentapetalae</taxon>
        <taxon>rosids</taxon>
        <taxon>fabids</taxon>
        <taxon>Fabales</taxon>
        <taxon>Fabaceae</taxon>
        <taxon>Papilionoideae</taxon>
        <taxon>50 kb inversion clade</taxon>
        <taxon>dalbergioids sensu lato</taxon>
        <taxon>Dalbergieae</taxon>
        <taxon>Pterocarpus clade</taxon>
        <taxon>Stylosanthes</taxon>
    </lineage>
</organism>
<reference evidence="1 2" key="1">
    <citation type="journal article" date="2023" name="Plants (Basel)">
        <title>Bridging the Gap: Combining Genomics and Transcriptomics Approaches to Understand Stylosanthes scabra, an Orphan Legume from the Brazilian Caatinga.</title>
        <authorList>
            <person name="Ferreira-Neto J.R.C."/>
            <person name="da Silva M.D."/>
            <person name="Binneck E."/>
            <person name="de Melo N.F."/>
            <person name="da Silva R.H."/>
            <person name="de Melo A.L.T.M."/>
            <person name="Pandolfi V."/>
            <person name="Bustamante F.O."/>
            <person name="Brasileiro-Vidal A.C."/>
            <person name="Benko-Iseppon A.M."/>
        </authorList>
    </citation>
    <scope>NUCLEOTIDE SEQUENCE [LARGE SCALE GENOMIC DNA]</scope>
    <source>
        <tissue evidence="1">Leaves</tissue>
    </source>
</reference>
<protein>
    <submittedName>
        <fullName evidence="1">Uncharacterized protein</fullName>
    </submittedName>
</protein>
<dbReference type="EMBL" id="JASCZI010272501">
    <property type="protein sequence ID" value="MED6222491.1"/>
    <property type="molecule type" value="Genomic_DNA"/>
</dbReference>
<dbReference type="Proteomes" id="UP001341840">
    <property type="component" value="Unassembled WGS sequence"/>
</dbReference>
<sequence length="122" mass="14100">MASELAPFLPSVAFRDQQLRSSAHVSPWPRYKAPILPLMHTHWCFKCVRIGFGSSLDVTPKSWQCVRMSPWVHTHRHLNWPPSFLRDFLVPRALFSHFRSGLILLNPETLAQTNQGIERKGK</sequence>
<comment type="caution">
    <text evidence="1">The sequence shown here is derived from an EMBL/GenBank/DDBJ whole genome shotgun (WGS) entry which is preliminary data.</text>
</comment>
<gene>
    <name evidence="1" type="ORF">PIB30_064947</name>
</gene>